<dbReference type="OrthoDB" id="9762826at2"/>
<evidence type="ECO:0000256" key="1">
    <source>
        <dbReference type="ARBA" id="ARBA00000085"/>
    </source>
</evidence>
<dbReference type="GO" id="GO:0016036">
    <property type="term" value="P:cellular response to phosphate starvation"/>
    <property type="evidence" value="ECO:0007669"/>
    <property type="project" value="TreeGrafter"/>
</dbReference>
<evidence type="ECO:0000256" key="3">
    <source>
        <dbReference type="ARBA" id="ARBA00012438"/>
    </source>
</evidence>
<dbReference type="GO" id="GO:0005524">
    <property type="term" value="F:ATP binding"/>
    <property type="evidence" value="ECO:0007669"/>
    <property type="project" value="UniProtKB-KW"/>
</dbReference>
<evidence type="ECO:0000256" key="12">
    <source>
        <dbReference type="SAM" id="Coils"/>
    </source>
</evidence>
<evidence type="ECO:0000259" key="14">
    <source>
        <dbReference type="PROSITE" id="PS50109"/>
    </source>
</evidence>
<dbReference type="InterPro" id="IPR003660">
    <property type="entry name" value="HAMP_dom"/>
</dbReference>
<dbReference type="FunFam" id="3.30.565.10:FF:000006">
    <property type="entry name" value="Sensor histidine kinase WalK"/>
    <property type="match status" value="1"/>
</dbReference>
<feature type="coiled-coil region" evidence="12">
    <location>
        <begin position="331"/>
        <end position="358"/>
    </location>
</feature>
<accession>A0A837KMD9</accession>
<dbReference type="SMART" id="SM00387">
    <property type="entry name" value="HATPase_c"/>
    <property type="match status" value="1"/>
</dbReference>
<keyword evidence="4" id="KW-1003">Cell membrane</keyword>
<dbReference type="RefSeq" id="WP_047069655.1">
    <property type="nucleotide sequence ID" value="NZ_JBCMYQ010000013.1"/>
</dbReference>
<dbReference type="SMART" id="SM00304">
    <property type="entry name" value="HAMP"/>
    <property type="match status" value="1"/>
</dbReference>
<evidence type="ECO:0000256" key="9">
    <source>
        <dbReference type="ARBA" id="ARBA00022840"/>
    </source>
</evidence>
<dbReference type="SUPFAM" id="SSF158472">
    <property type="entry name" value="HAMP domain-like"/>
    <property type="match status" value="1"/>
</dbReference>
<keyword evidence="6" id="KW-0808">Transferase</keyword>
<feature type="transmembrane region" description="Helical" evidence="13">
    <location>
        <begin position="12"/>
        <end position="30"/>
    </location>
</feature>
<dbReference type="CDD" id="cd06225">
    <property type="entry name" value="HAMP"/>
    <property type="match status" value="1"/>
</dbReference>
<dbReference type="GO" id="GO:0004721">
    <property type="term" value="F:phosphoprotein phosphatase activity"/>
    <property type="evidence" value="ECO:0007669"/>
    <property type="project" value="TreeGrafter"/>
</dbReference>
<dbReference type="Pfam" id="PF02518">
    <property type="entry name" value="HATPase_c"/>
    <property type="match status" value="1"/>
</dbReference>
<dbReference type="EC" id="2.7.13.3" evidence="3"/>
<dbReference type="Proteomes" id="UP000035218">
    <property type="component" value="Unassembled WGS sequence"/>
</dbReference>
<evidence type="ECO:0000256" key="6">
    <source>
        <dbReference type="ARBA" id="ARBA00022679"/>
    </source>
</evidence>
<keyword evidence="12" id="KW-0175">Coiled coil</keyword>
<comment type="caution">
    <text evidence="17">The sequence shown here is derived from an EMBL/GenBank/DDBJ whole genome shotgun (WGS) entry which is preliminary data.</text>
</comment>
<keyword evidence="5" id="KW-0597">Phosphoprotein</keyword>
<protein>
    <recommendedName>
        <fullName evidence="3">histidine kinase</fullName>
        <ecNumber evidence="3">2.7.13.3</ecNumber>
    </recommendedName>
</protein>
<keyword evidence="13" id="KW-1133">Transmembrane helix</keyword>
<gene>
    <name evidence="17" type="ORF">AA984_10015</name>
    <name evidence="16" type="ORF">BFO01nite_36210</name>
</gene>
<dbReference type="GO" id="GO:0000155">
    <property type="term" value="F:phosphorelay sensor kinase activity"/>
    <property type="evidence" value="ECO:0007669"/>
    <property type="project" value="InterPro"/>
</dbReference>
<dbReference type="SUPFAM" id="SSF55874">
    <property type="entry name" value="ATPase domain of HSP90 chaperone/DNA topoisomerase II/histidine kinase"/>
    <property type="match status" value="1"/>
</dbReference>
<dbReference type="Gene3D" id="1.10.287.130">
    <property type="match status" value="1"/>
</dbReference>
<dbReference type="EMBL" id="BJOL01000020">
    <property type="protein sequence ID" value="GED59489.1"/>
    <property type="molecule type" value="Genomic_DNA"/>
</dbReference>
<dbReference type="Pfam" id="PF00672">
    <property type="entry name" value="HAMP"/>
    <property type="match status" value="1"/>
</dbReference>
<feature type="domain" description="Histidine kinase" evidence="14">
    <location>
        <begin position="368"/>
        <end position="583"/>
    </location>
</feature>
<evidence type="ECO:0000313" key="16">
    <source>
        <dbReference type="EMBL" id="GED59489.1"/>
    </source>
</evidence>
<dbReference type="InterPro" id="IPR003594">
    <property type="entry name" value="HATPase_dom"/>
</dbReference>
<reference evidence="16 19" key="2">
    <citation type="submission" date="2019-06" db="EMBL/GenBank/DDBJ databases">
        <title>Whole genome shotgun sequence of Brevibacillus formosus NBRC 15716.</title>
        <authorList>
            <person name="Hosoyama A."/>
            <person name="Uohara A."/>
            <person name="Ohji S."/>
            <person name="Ichikawa N."/>
        </authorList>
    </citation>
    <scope>NUCLEOTIDE SEQUENCE [LARGE SCALE GENOMIC DNA]</scope>
    <source>
        <strain evidence="16 19">NBRC 15716</strain>
    </source>
</reference>
<name>A0A837KMD9_9BACL</name>
<organism evidence="17 18">
    <name type="scientific">Brevibacillus formosus</name>
    <dbReference type="NCBI Taxonomy" id="54913"/>
    <lineage>
        <taxon>Bacteria</taxon>
        <taxon>Bacillati</taxon>
        <taxon>Bacillota</taxon>
        <taxon>Bacilli</taxon>
        <taxon>Bacillales</taxon>
        <taxon>Paenibacillaceae</taxon>
        <taxon>Brevibacillus</taxon>
    </lineage>
</organism>
<dbReference type="InterPro" id="IPR005467">
    <property type="entry name" value="His_kinase_dom"/>
</dbReference>
<comment type="subcellular location">
    <subcellularLocation>
        <location evidence="2">Cell membrane</location>
        <topology evidence="2">Multi-pass membrane protein</topology>
    </subcellularLocation>
</comment>
<dbReference type="Gene3D" id="3.30.565.10">
    <property type="entry name" value="Histidine kinase-like ATPase, C-terminal domain"/>
    <property type="match status" value="1"/>
</dbReference>
<keyword evidence="11 13" id="KW-0472">Membrane</keyword>
<dbReference type="GO" id="GO:0005886">
    <property type="term" value="C:plasma membrane"/>
    <property type="evidence" value="ECO:0007669"/>
    <property type="project" value="UniProtKB-SubCell"/>
</dbReference>
<evidence type="ECO:0000256" key="8">
    <source>
        <dbReference type="ARBA" id="ARBA00022777"/>
    </source>
</evidence>
<dbReference type="InterPro" id="IPR004358">
    <property type="entry name" value="Sig_transdc_His_kin-like_C"/>
</dbReference>
<evidence type="ECO:0000256" key="10">
    <source>
        <dbReference type="ARBA" id="ARBA00023012"/>
    </source>
</evidence>
<dbReference type="SUPFAM" id="SSF47384">
    <property type="entry name" value="Homodimeric domain of signal transducing histidine kinase"/>
    <property type="match status" value="1"/>
</dbReference>
<dbReference type="InterPro" id="IPR036097">
    <property type="entry name" value="HisK_dim/P_sf"/>
</dbReference>
<evidence type="ECO:0000259" key="15">
    <source>
        <dbReference type="PROSITE" id="PS50885"/>
    </source>
</evidence>
<dbReference type="AlphaFoldDB" id="A0A837KMD9"/>
<feature type="domain" description="HAMP" evidence="15">
    <location>
        <begin position="287"/>
        <end position="339"/>
    </location>
</feature>
<dbReference type="Gene3D" id="6.10.340.10">
    <property type="match status" value="1"/>
</dbReference>
<dbReference type="InterPro" id="IPR036890">
    <property type="entry name" value="HATPase_C_sf"/>
</dbReference>
<dbReference type="InterPro" id="IPR050351">
    <property type="entry name" value="BphY/WalK/GraS-like"/>
</dbReference>
<evidence type="ECO:0000256" key="13">
    <source>
        <dbReference type="SAM" id="Phobius"/>
    </source>
</evidence>
<dbReference type="CDD" id="cd00082">
    <property type="entry name" value="HisKA"/>
    <property type="match status" value="1"/>
</dbReference>
<evidence type="ECO:0000256" key="4">
    <source>
        <dbReference type="ARBA" id="ARBA00022475"/>
    </source>
</evidence>
<proteinExistence type="predicted"/>
<dbReference type="Pfam" id="PF00512">
    <property type="entry name" value="HisKA"/>
    <property type="match status" value="1"/>
</dbReference>
<evidence type="ECO:0000313" key="19">
    <source>
        <dbReference type="Proteomes" id="UP000319498"/>
    </source>
</evidence>
<keyword evidence="10" id="KW-0902">Two-component regulatory system</keyword>
<keyword evidence="8 17" id="KW-0418">Kinase</keyword>
<dbReference type="PROSITE" id="PS50109">
    <property type="entry name" value="HIS_KIN"/>
    <property type="match status" value="1"/>
</dbReference>
<evidence type="ECO:0000313" key="17">
    <source>
        <dbReference type="EMBL" id="KLH98860.1"/>
    </source>
</evidence>
<evidence type="ECO:0000313" key="18">
    <source>
        <dbReference type="Proteomes" id="UP000035218"/>
    </source>
</evidence>
<dbReference type="SMART" id="SM00388">
    <property type="entry name" value="HisKA"/>
    <property type="match status" value="1"/>
</dbReference>
<dbReference type="PANTHER" id="PTHR45453:SF3">
    <property type="entry name" value="HISTIDINE KINASE"/>
    <property type="match status" value="1"/>
</dbReference>
<keyword evidence="19" id="KW-1185">Reference proteome</keyword>
<dbReference type="EMBL" id="LDCN01000003">
    <property type="protein sequence ID" value="KLH98860.1"/>
    <property type="molecule type" value="Genomic_DNA"/>
</dbReference>
<evidence type="ECO:0000256" key="2">
    <source>
        <dbReference type="ARBA" id="ARBA00004651"/>
    </source>
</evidence>
<reference evidence="17 18" key="1">
    <citation type="submission" date="2015-05" db="EMBL/GenBank/DDBJ databases">
        <title>Genome sequencing project for genomic taxonomy and phylogenomics of Bacillus-like bacteria.</title>
        <authorList>
            <person name="Liu B."/>
            <person name="Wang J."/>
            <person name="Zhu Y."/>
            <person name="Liu G."/>
            <person name="Chen Q."/>
            <person name="Chen Z."/>
            <person name="Lan J."/>
            <person name="Che J."/>
            <person name="Ge C."/>
            <person name="Shi H."/>
            <person name="Pan Z."/>
            <person name="Liu X."/>
        </authorList>
    </citation>
    <scope>NUCLEOTIDE SEQUENCE [LARGE SCALE GENOMIC DNA]</scope>
    <source>
        <strain evidence="17 18">DSM 9885</strain>
    </source>
</reference>
<dbReference type="PROSITE" id="PS50885">
    <property type="entry name" value="HAMP"/>
    <property type="match status" value="1"/>
</dbReference>
<dbReference type="Proteomes" id="UP000319498">
    <property type="component" value="Unassembled WGS sequence"/>
</dbReference>
<sequence>MKRLRLNVVTKLFAATFVFVFLLYALILIGEKFFFERFYLNAKVSELSQAMASFPDEYAKLPPDKHKLDKLVGTLMNRTDASIAIVDEQLRPLNLTPYFLEIKAANKNQVITLPLKEMKSTDLPEGLRVGDTITIDGIYMDENNRNMKPIRIARQSPSTNVSENGLTRVTAVISELMLPSQRRAHNPFYQDSLVADQIGPWLTQQYDEITQMKSGSFIQRKWTDPWSGVNYAIVIHRFSYQGGANYILAVTTLQPVSDAVSMLTSYSLYATPVILVILLLLSFVFSKIITKPLVTLSHSASRMANLDFTELASIHSQDEFGELSRHLNTLAGKLDQTLKELTNANVTLREDLAHKEKMEQLRKELIANISHELKTPLGIVKGFAEGLKDDVAHEKRERYMDVILSEVDKMNELIMDMLELSKFEAKAILLRRQSFPVSEIIDRVAASFQLQLANKQVRLWLSLPEEINNVWADPRRIEQVIVNLLGNAVRHANPSSEIRITGTRERECIRLRIENEGAHIPDDQLTRIWEQFYRVDSSRWRKSGGTGLGLAICKHILDLHGSDYGAENTVNGVAFFFTLVENENKGGNDNGSEKE</sequence>
<dbReference type="PANTHER" id="PTHR45453">
    <property type="entry name" value="PHOSPHATE REGULON SENSOR PROTEIN PHOR"/>
    <property type="match status" value="1"/>
</dbReference>
<dbReference type="GeneID" id="87585406"/>
<evidence type="ECO:0000256" key="11">
    <source>
        <dbReference type="ARBA" id="ARBA00023136"/>
    </source>
</evidence>
<keyword evidence="7" id="KW-0547">Nucleotide-binding</keyword>
<evidence type="ECO:0000256" key="7">
    <source>
        <dbReference type="ARBA" id="ARBA00022741"/>
    </source>
</evidence>
<keyword evidence="13" id="KW-0812">Transmembrane</keyword>
<dbReference type="FunFam" id="1.10.287.130:FF:000001">
    <property type="entry name" value="Two-component sensor histidine kinase"/>
    <property type="match status" value="1"/>
</dbReference>
<comment type="catalytic activity">
    <reaction evidence="1">
        <text>ATP + protein L-histidine = ADP + protein N-phospho-L-histidine.</text>
        <dbReference type="EC" id="2.7.13.3"/>
    </reaction>
</comment>
<dbReference type="PRINTS" id="PR00344">
    <property type="entry name" value="BCTRLSENSOR"/>
</dbReference>
<dbReference type="InterPro" id="IPR003661">
    <property type="entry name" value="HisK_dim/P_dom"/>
</dbReference>
<keyword evidence="9" id="KW-0067">ATP-binding</keyword>
<feature type="transmembrane region" description="Helical" evidence="13">
    <location>
        <begin position="266"/>
        <end position="285"/>
    </location>
</feature>
<evidence type="ECO:0000256" key="5">
    <source>
        <dbReference type="ARBA" id="ARBA00022553"/>
    </source>
</evidence>